<feature type="transmembrane region" description="Helical" evidence="1">
    <location>
        <begin position="285"/>
        <end position="304"/>
    </location>
</feature>
<dbReference type="EMBL" id="CYZX01000029">
    <property type="protein sequence ID" value="CUP17242.1"/>
    <property type="molecule type" value="Genomic_DNA"/>
</dbReference>
<evidence type="ECO:0000256" key="1">
    <source>
        <dbReference type="SAM" id="Phobius"/>
    </source>
</evidence>
<reference evidence="2 3" key="1">
    <citation type="submission" date="2015-09" db="EMBL/GenBank/DDBJ databases">
        <authorList>
            <consortium name="Pathogen Informatics"/>
        </authorList>
    </citation>
    <scope>NUCLEOTIDE SEQUENCE [LARGE SCALE GENOMIC DNA]</scope>
    <source>
        <strain evidence="2 3">2789STDY5834856</strain>
    </source>
</reference>
<accession>A0A174KZ33</accession>
<keyword evidence="1" id="KW-0812">Transmembrane</keyword>
<feature type="transmembrane region" description="Helical" evidence="1">
    <location>
        <begin position="98"/>
        <end position="118"/>
    </location>
</feature>
<dbReference type="AlphaFoldDB" id="A0A174KZ33"/>
<feature type="transmembrane region" description="Helical" evidence="1">
    <location>
        <begin position="310"/>
        <end position="326"/>
    </location>
</feature>
<proteinExistence type="predicted"/>
<evidence type="ECO:0000313" key="3">
    <source>
        <dbReference type="Proteomes" id="UP000095594"/>
    </source>
</evidence>
<dbReference type="RefSeq" id="WP_055268194.1">
    <property type="nucleotide sequence ID" value="NZ_CABIXQ010000029.1"/>
</dbReference>
<name>A0A174KZ33_9CLOT</name>
<feature type="transmembrane region" description="Helical" evidence="1">
    <location>
        <begin position="70"/>
        <end position="92"/>
    </location>
</feature>
<organism evidence="2 3">
    <name type="scientific">Clostridium disporicum</name>
    <dbReference type="NCBI Taxonomy" id="84024"/>
    <lineage>
        <taxon>Bacteria</taxon>
        <taxon>Bacillati</taxon>
        <taxon>Bacillota</taxon>
        <taxon>Clostridia</taxon>
        <taxon>Eubacteriales</taxon>
        <taxon>Clostridiaceae</taxon>
        <taxon>Clostridium</taxon>
    </lineage>
</organism>
<dbReference type="OrthoDB" id="1957056at2"/>
<sequence>MYLMPRLFGITMYCLIMLIFIIALMVSKKSKFILFIYAIVLAVMAYFYVPSYTADLYRIYNMMEYYVSMPFNEVLSVAVTSETPAAILYYYYIGKTGFPNLLPSITALIYYGNVFSIITRVKRKYKLNRNSVSIIVLFVMAFGQYVQVISGIRNMIAFSIIAKCIYEEFIENKKIISNLWKYVIAILFHQSATIVFIIRIIYEISTFNRTSSKDKAFKVSGIFIIIVLGIKYGQGLFRTVLSSATHYLTRNVYFYFWEFLLTALHILLIIVLMQRYKKLLKSEKNVLCLYRYVKIMIIINLIFIFEYNTFQRFSVLISMLMIPLLGKILKNIEENYKIPFNKNTRVIILLFSIIILLLACVRGNLSALKFFV</sequence>
<feature type="transmembrane region" description="Helical" evidence="1">
    <location>
        <begin position="216"/>
        <end position="234"/>
    </location>
</feature>
<feature type="transmembrane region" description="Helical" evidence="1">
    <location>
        <begin position="182"/>
        <end position="204"/>
    </location>
</feature>
<evidence type="ECO:0000313" key="2">
    <source>
        <dbReference type="EMBL" id="CUP17242.1"/>
    </source>
</evidence>
<protein>
    <recommendedName>
        <fullName evidence="4">EpsG family protein</fullName>
    </recommendedName>
</protein>
<keyword evidence="1" id="KW-1133">Transmembrane helix</keyword>
<feature type="transmembrane region" description="Helical" evidence="1">
    <location>
        <begin position="130"/>
        <end position="149"/>
    </location>
</feature>
<evidence type="ECO:0008006" key="4">
    <source>
        <dbReference type="Google" id="ProtNLM"/>
    </source>
</evidence>
<feature type="transmembrane region" description="Helical" evidence="1">
    <location>
        <begin position="7"/>
        <end position="26"/>
    </location>
</feature>
<feature type="transmembrane region" description="Helical" evidence="1">
    <location>
        <begin position="346"/>
        <end position="365"/>
    </location>
</feature>
<dbReference type="Proteomes" id="UP000095594">
    <property type="component" value="Unassembled WGS sequence"/>
</dbReference>
<dbReference type="InterPro" id="IPR049458">
    <property type="entry name" value="EpsG-like"/>
</dbReference>
<gene>
    <name evidence="2" type="ORF">ERS852471_03136</name>
</gene>
<dbReference type="Pfam" id="PF14897">
    <property type="entry name" value="EpsG"/>
    <property type="match status" value="1"/>
</dbReference>
<feature type="transmembrane region" description="Helical" evidence="1">
    <location>
        <begin position="32"/>
        <end position="49"/>
    </location>
</feature>
<keyword evidence="1" id="KW-0472">Membrane</keyword>
<feature type="transmembrane region" description="Helical" evidence="1">
    <location>
        <begin position="254"/>
        <end position="273"/>
    </location>
</feature>